<dbReference type="GO" id="GO:0000225">
    <property type="term" value="F:N-acetylglucosaminylphosphatidylinositol deacetylase activity"/>
    <property type="evidence" value="ECO:0007669"/>
    <property type="project" value="UniProtKB-EC"/>
</dbReference>
<dbReference type="Gene3D" id="3.40.50.10320">
    <property type="entry name" value="LmbE-like"/>
    <property type="match status" value="1"/>
</dbReference>
<dbReference type="GO" id="GO:0005783">
    <property type="term" value="C:endoplasmic reticulum"/>
    <property type="evidence" value="ECO:0007669"/>
    <property type="project" value="TreeGrafter"/>
</dbReference>
<dbReference type="InterPro" id="IPR024078">
    <property type="entry name" value="LmbE-like_dom_sf"/>
</dbReference>
<evidence type="ECO:0000256" key="3">
    <source>
        <dbReference type="SAM" id="SignalP"/>
    </source>
</evidence>
<gene>
    <name evidence="4" type="ORF">SI8410_15019261</name>
</gene>
<feature type="signal peptide" evidence="3">
    <location>
        <begin position="1"/>
        <end position="24"/>
    </location>
</feature>
<name>A0A7I8LEY6_SPIIN</name>
<sequence length="260" mass="29834">MAWMWMATVIILLWAVSLWKVIHSSTMVPSKFQAIFHGENAKNKKVLLVVAHPDDESMFFSPTIIFLISQGHSLHILCMSTGNAGGKGSIRKEELYQACAVLGVPSRQVKVVDHPKLQDGFNEPWDHGLLATIIGEQIKMLEIDTIITFDGYGISGHPNHRDVRHGLRNYLRESENRDEAWELISKGILRKYIGPVDVWLSIFHCLLRHPGQTCCFLNASPRRSYRAMAEHQSQWLWFRKLFVLFSSYTYMNTLRKVSSH</sequence>
<dbReference type="OrthoDB" id="440160at2759"/>
<evidence type="ECO:0000313" key="5">
    <source>
        <dbReference type="Proteomes" id="UP000663760"/>
    </source>
</evidence>
<keyword evidence="5" id="KW-1185">Reference proteome</keyword>
<keyword evidence="3" id="KW-0732">Signal</keyword>
<dbReference type="SUPFAM" id="SSF102588">
    <property type="entry name" value="LmbE-like"/>
    <property type="match status" value="1"/>
</dbReference>
<dbReference type="GO" id="GO:0006506">
    <property type="term" value="P:GPI anchor biosynthetic process"/>
    <property type="evidence" value="ECO:0007669"/>
    <property type="project" value="UniProtKB-UniPathway"/>
</dbReference>
<dbReference type="InterPro" id="IPR003737">
    <property type="entry name" value="GlcNAc_PI_deacetylase-related"/>
</dbReference>
<dbReference type="PANTHER" id="PTHR12993:SF11">
    <property type="entry name" value="N-ACETYLGLUCOSAMINYL-PHOSPHATIDYLINOSITOL DE-N-ACETYLASE"/>
    <property type="match status" value="1"/>
</dbReference>
<dbReference type="AlphaFoldDB" id="A0A7I8LEY6"/>
<feature type="chain" id="PRO_5029647504" description="N-acetylglucosaminylphosphatidylinositol deacetylase" evidence="3">
    <location>
        <begin position="25"/>
        <end position="260"/>
    </location>
</feature>
<dbReference type="Proteomes" id="UP000663760">
    <property type="component" value="Chromosome 15"/>
</dbReference>
<evidence type="ECO:0000256" key="1">
    <source>
        <dbReference type="ARBA" id="ARBA00006066"/>
    </source>
</evidence>
<dbReference type="UniPathway" id="UPA00196"/>
<reference evidence="4" key="1">
    <citation type="submission" date="2020-02" db="EMBL/GenBank/DDBJ databases">
        <authorList>
            <person name="Scholz U."/>
            <person name="Mascher M."/>
            <person name="Fiebig A."/>
        </authorList>
    </citation>
    <scope>NUCLEOTIDE SEQUENCE</scope>
</reference>
<accession>A0A7I8LEY6</accession>
<dbReference type="PANTHER" id="PTHR12993">
    <property type="entry name" value="N-ACETYLGLUCOSAMINYL-PHOSPHATIDYLINOSITOL DE-N-ACETYLASE-RELATED"/>
    <property type="match status" value="1"/>
</dbReference>
<dbReference type="EMBL" id="LR746278">
    <property type="protein sequence ID" value="CAA7408583.1"/>
    <property type="molecule type" value="Genomic_DNA"/>
</dbReference>
<proteinExistence type="inferred from homology"/>
<dbReference type="GO" id="GO:0016020">
    <property type="term" value="C:membrane"/>
    <property type="evidence" value="ECO:0007669"/>
    <property type="project" value="GOC"/>
</dbReference>
<dbReference type="Pfam" id="PF02585">
    <property type="entry name" value="PIG-L"/>
    <property type="match status" value="1"/>
</dbReference>
<evidence type="ECO:0000256" key="2">
    <source>
        <dbReference type="ARBA" id="ARBA00012176"/>
    </source>
</evidence>
<organism evidence="4 5">
    <name type="scientific">Spirodela intermedia</name>
    <name type="common">Intermediate duckweed</name>
    <dbReference type="NCBI Taxonomy" id="51605"/>
    <lineage>
        <taxon>Eukaryota</taxon>
        <taxon>Viridiplantae</taxon>
        <taxon>Streptophyta</taxon>
        <taxon>Embryophyta</taxon>
        <taxon>Tracheophyta</taxon>
        <taxon>Spermatophyta</taxon>
        <taxon>Magnoliopsida</taxon>
        <taxon>Liliopsida</taxon>
        <taxon>Araceae</taxon>
        <taxon>Lemnoideae</taxon>
        <taxon>Spirodela</taxon>
    </lineage>
</organism>
<comment type="similarity">
    <text evidence="1">Belongs to the PIGL family.</text>
</comment>
<protein>
    <recommendedName>
        <fullName evidence="2">N-acetylglucosaminylphosphatidylinositol deacetylase</fullName>
        <ecNumber evidence="2">3.5.1.89</ecNumber>
    </recommendedName>
</protein>
<dbReference type="EC" id="3.5.1.89" evidence="2"/>
<evidence type="ECO:0000313" key="4">
    <source>
        <dbReference type="EMBL" id="CAA7408583.1"/>
    </source>
</evidence>